<comment type="caution">
    <text evidence="1">The sequence shown here is derived from an EMBL/GenBank/DDBJ whole genome shotgun (WGS) entry which is preliminary data.</text>
</comment>
<dbReference type="EMBL" id="LLXL01000429">
    <property type="protein sequence ID" value="PKK72606.1"/>
    <property type="molecule type" value="Genomic_DNA"/>
</dbReference>
<dbReference type="AlphaFoldDB" id="A0A2N1NFE4"/>
<organism evidence="1 2">
    <name type="scientific">Rhizophagus irregularis</name>
    <dbReference type="NCBI Taxonomy" id="588596"/>
    <lineage>
        <taxon>Eukaryota</taxon>
        <taxon>Fungi</taxon>
        <taxon>Fungi incertae sedis</taxon>
        <taxon>Mucoromycota</taxon>
        <taxon>Glomeromycotina</taxon>
        <taxon>Glomeromycetes</taxon>
        <taxon>Glomerales</taxon>
        <taxon>Glomeraceae</taxon>
        <taxon>Rhizophagus</taxon>
    </lineage>
</organism>
<proteinExistence type="predicted"/>
<protein>
    <submittedName>
        <fullName evidence="1">Uncharacterized protein</fullName>
    </submittedName>
</protein>
<evidence type="ECO:0000313" key="1">
    <source>
        <dbReference type="EMBL" id="PKK72606.1"/>
    </source>
</evidence>
<accession>A0A2N1NFE4</accession>
<reference evidence="1 2" key="1">
    <citation type="submission" date="2016-04" db="EMBL/GenBank/DDBJ databases">
        <title>Genome analyses suggest a sexual origin of heterokaryosis in a supposedly ancient asexual fungus.</title>
        <authorList>
            <person name="Ropars J."/>
            <person name="Sedzielewska K."/>
            <person name="Noel J."/>
            <person name="Charron P."/>
            <person name="Farinelli L."/>
            <person name="Marton T."/>
            <person name="Kruger M."/>
            <person name="Pelin A."/>
            <person name="Brachmann A."/>
            <person name="Corradi N."/>
        </authorList>
    </citation>
    <scope>NUCLEOTIDE SEQUENCE [LARGE SCALE GENOMIC DNA]</scope>
    <source>
        <strain evidence="1 2">C2</strain>
    </source>
</reference>
<evidence type="ECO:0000313" key="2">
    <source>
        <dbReference type="Proteomes" id="UP000233469"/>
    </source>
</evidence>
<dbReference type="VEuPathDB" id="FungiDB:FUN_018929"/>
<name>A0A2N1NFE4_9GLOM</name>
<gene>
    <name evidence="1" type="ORF">RhiirC2_776995</name>
</gene>
<sequence length="75" mass="8993">MTRLKRFIKHLVLYSVNAGLNLVMHMNMKIGKVERKINPLTQEEYDLHTDEYTDCIKKTYNENIAQKYIKEYLAK</sequence>
<reference evidence="1 2" key="2">
    <citation type="submission" date="2017-10" db="EMBL/GenBank/DDBJ databases">
        <title>Extensive intraspecific genome diversity in a model arbuscular mycorrhizal fungus.</title>
        <authorList>
            <person name="Chen E.C.H."/>
            <person name="Morin E."/>
            <person name="Baudet D."/>
            <person name="Noel J."/>
            <person name="Ndikumana S."/>
            <person name="Charron P."/>
            <person name="St-Onge C."/>
            <person name="Giorgi J."/>
            <person name="Grigoriev I.V."/>
            <person name="Roux C."/>
            <person name="Martin F.M."/>
            <person name="Corradi N."/>
        </authorList>
    </citation>
    <scope>NUCLEOTIDE SEQUENCE [LARGE SCALE GENOMIC DNA]</scope>
    <source>
        <strain evidence="1 2">C2</strain>
    </source>
</reference>
<dbReference type="Proteomes" id="UP000233469">
    <property type="component" value="Unassembled WGS sequence"/>
</dbReference>